<keyword evidence="1" id="KW-0812">Transmembrane</keyword>
<organism evidence="2 3">
    <name type="scientific">Azoarcus taiwanensis</name>
    <dbReference type="NCBI Taxonomy" id="666964"/>
    <lineage>
        <taxon>Bacteria</taxon>
        <taxon>Pseudomonadati</taxon>
        <taxon>Pseudomonadota</taxon>
        <taxon>Betaproteobacteria</taxon>
        <taxon>Rhodocyclales</taxon>
        <taxon>Zoogloeaceae</taxon>
        <taxon>Azoarcus</taxon>
    </lineage>
</organism>
<comment type="caution">
    <text evidence="2">The sequence shown here is derived from an EMBL/GenBank/DDBJ whole genome shotgun (WGS) entry which is preliminary data.</text>
</comment>
<dbReference type="Proteomes" id="UP000599523">
    <property type="component" value="Unassembled WGS sequence"/>
</dbReference>
<keyword evidence="3" id="KW-1185">Reference proteome</keyword>
<keyword evidence="1" id="KW-0472">Membrane</keyword>
<accession>A0A972FLA7</accession>
<dbReference type="EMBL" id="WTVM01000114">
    <property type="protein sequence ID" value="NMG04366.1"/>
    <property type="molecule type" value="Genomic_DNA"/>
</dbReference>
<gene>
    <name evidence="2" type="ORF">GPA21_15515</name>
</gene>
<feature type="transmembrane region" description="Helical" evidence="1">
    <location>
        <begin position="6"/>
        <end position="22"/>
    </location>
</feature>
<evidence type="ECO:0000256" key="1">
    <source>
        <dbReference type="SAM" id="Phobius"/>
    </source>
</evidence>
<keyword evidence="1" id="KW-1133">Transmembrane helix</keyword>
<sequence>MIWNLIGVFIMGICAGGTMFFLRKVSRNRLPRWLISMSAAAGMFGYLAYYDYSWFEFKSGQIPFEASLISTQQNKSFFRPWGYIWPSTNAFTVFDGHRSAVQQNGELLVEYYLYTFHKDPIERLDTESYVINCSRKTRVLFDRETPGQALRVETVTESDPMYQKLCV</sequence>
<proteinExistence type="predicted"/>
<name>A0A972FLA7_9RHOO</name>
<reference evidence="2" key="1">
    <citation type="submission" date="2019-12" db="EMBL/GenBank/DDBJ databases">
        <title>Comparative genomics gives insights into the taxonomy of the Azoarcus-Aromatoleum group and reveals separate origins of nif in the plant-associated Azoarcus and non-plant-associated Aromatoleum sub-groups.</title>
        <authorList>
            <person name="Lafos M."/>
            <person name="Maluk M."/>
            <person name="Batista M."/>
            <person name="Junghare M."/>
            <person name="Carmona M."/>
            <person name="Faoro H."/>
            <person name="Cruz L.M."/>
            <person name="Battistoni F."/>
            <person name="De Souza E."/>
            <person name="Pedrosa F."/>
            <person name="Chen W.-M."/>
            <person name="Poole P.S."/>
            <person name="Dixon R.A."/>
            <person name="James E.K."/>
        </authorList>
    </citation>
    <scope>NUCLEOTIDE SEQUENCE</scope>
    <source>
        <strain evidence="2">NSC3</strain>
    </source>
</reference>
<evidence type="ECO:0000313" key="3">
    <source>
        <dbReference type="Proteomes" id="UP000599523"/>
    </source>
</evidence>
<dbReference type="RefSeq" id="WP_168989039.1">
    <property type="nucleotide sequence ID" value="NZ_CAWPHM010000016.1"/>
</dbReference>
<evidence type="ECO:0000313" key="2">
    <source>
        <dbReference type="EMBL" id="NMG04366.1"/>
    </source>
</evidence>
<evidence type="ECO:0008006" key="4">
    <source>
        <dbReference type="Google" id="ProtNLM"/>
    </source>
</evidence>
<protein>
    <recommendedName>
        <fullName evidence="4">Transmembrane protein</fullName>
    </recommendedName>
</protein>
<feature type="transmembrane region" description="Helical" evidence="1">
    <location>
        <begin position="34"/>
        <end position="52"/>
    </location>
</feature>
<dbReference type="AlphaFoldDB" id="A0A972FLA7"/>